<protein>
    <submittedName>
        <fullName evidence="1">Uncharacterized protein</fullName>
    </submittedName>
</protein>
<comment type="caution">
    <text evidence="1">The sequence shown here is derived from an EMBL/GenBank/DDBJ whole genome shotgun (WGS) entry which is preliminary data.</text>
</comment>
<evidence type="ECO:0000313" key="2">
    <source>
        <dbReference type="Proteomes" id="UP001164250"/>
    </source>
</evidence>
<dbReference type="EMBL" id="CM047897">
    <property type="protein sequence ID" value="KAJ0112387.1"/>
    <property type="molecule type" value="Genomic_DNA"/>
</dbReference>
<sequence>MALQAGVQTSKVLVLLGAGLTGSIVLRSGRLSELIAQLQELLKGVNDVEISPFKYDSALLLAQIQQLSQEIKELTLSSPVTIFNGNSSSSGTYIKSHIFPLRTGSYASYLMPAAALGAMGYCYMWWKGLSFSDVLFVTKHNMVNAVATVSKQLEHVSEAVAVSRNCLPLSLLLSYRVLLITQTICAVNKEKSFEEARKCGLEVNTMKSNLSEIGFDIEMIHQMVSEMEGKLQLLESKQDMSNSGLLYLCQYAGSLKDALNTKPFQEVKVKLANTSSATFQEEPVKGLQFLAETDESAVIEKSIINTKKGDIANLTEKVTVTKTKIHRSYQVGLSLAPDLMRPGM</sequence>
<accession>A0ACC1C9T5</accession>
<proteinExistence type="predicted"/>
<reference evidence="2" key="1">
    <citation type="journal article" date="2023" name="G3 (Bethesda)">
        <title>Genome assembly and association tests identify interacting loci associated with vigor, precocity, and sex in interspecific pistachio rootstocks.</title>
        <authorList>
            <person name="Palmer W."/>
            <person name="Jacygrad E."/>
            <person name="Sagayaradj S."/>
            <person name="Cavanaugh K."/>
            <person name="Han R."/>
            <person name="Bertier L."/>
            <person name="Beede B."/>
            <person name="Kafkas S."/>
            <person name="Golino D."/>
            <person name="Preece J."/>
            <person name="Michelmore R."/>
        </authorList>
    </citation>
    <scope>NUCLEOTIDE SEQUENCE [LARGE SCALE GENOMIC DNA]</scope>
</reference>
<keyword evidence="2" id="KW-1185">Reference proteome</keyword>
<evidence type="ECO:0000313" key="1">
    <source>
        <dbReference type="EMBL" id="KAJ0112387.1"/>
    </source>
</evidence>
<dbReference type="Proteomes" id="UP001164250">
    <property type="component" value="Chromosome 1"/>
</dbReference>
<name>A0ACC1C9T5_9ROSI</name>
<gene>
    <name evidence="1" type="ORF">Patl1_01905</name>
</gene>
<organism evidence="1 2">
    <name type="scientific">Pistacia atlantica</name>
    <dbReference type="NCBI Taxonomy" id="434234"/>
    <lineage>
        <taxon>Eukaryota</taxon>
        <taxon>Viridiplantae</taxon>
        <taxon>Streptophyta</taxon>
        <taxon>Embryophyta</taxon>
        <taxon>Tracheophyta</taxon>
        <taxon>Spermatophyta</taxon>
        <taxon>Magnoliopsida</taxon>
        <taxon>eudicotyledons</taxon>
        <taxon>Gunneridae</taxon>
        <taxon>Pentapetalae</taxon>
        <taxon>rosids</taxon>
        <taxon>malvids</taxon>
        <taxon>Sapindales</taxon>
        <taxon>Anacardiaceae</taxon>
        <taxon>Pistacia</taxon>
    </lineage>
</organism>